<reference evidence="1" key="1">
    <citation type="submission" date="2014-11" db="EMBL/GenBank/DDBJ databases">
        <authorList>
            <person name="Amaro Gonzalez C."/>
        </authorList>
    </citation>
    <scope>NUCLEOTIDE SEQUENCE</scope>
</reference>
<accession>A0A0E9RBB6</accession>
<dbReference type="EMBL" id="GBXM01082485">
    <property type="protein sequence ID" value="JAH26092.1"/>
    <property type="molecule type" value="Transcribed_RNA"/>
</dbReference>
<evidence type="ECO:0000313" key="1">
    <source>
        <dbReference type="EMBL" id="JAH26092.1"/>
    </source>
</evidence>
<protein>
    <submittedName>
        <fullName evidence="1">Uncharacterized protein</fullName>
    </submittedName>
</protein>
<dbReference type="AlphaFoldDB" id="A0A0E9RBB6"/>
<sequence>MYSSDTQLLKRISDVHVCICLSVYEDSANT</sequence>
<reference evidence="1" key="2">
    <citation type="journal article" date="2015" name="Fish Shellfish Immunol.">
        <title>Early steps in the European eel (Anguilla anguilla)-Vibrio vulnificus interaction in the gills: Role of the RtxA13 toxin.</title>
        <authorList>
            <person name="Callol A."/>
            <person name="Pajuelo D."/>
            <person name="Ebbesson L."/>
            <person name="Teles M."/>
            <person name="MacKenzie S."/>
            <person name="Amaro C."/>
        </authorList>
    </citation>
    <scope>NUCLEOTIDE SEQUENCE</scope>
</reference>
<name>A0A0E9RBB6_ANGAN</name>
<proteinExistence type="predicted"/>
<organism evidence="1">
    <name type="scientific">Anguilla anguilla</name>
    <name type="common">European freshwater eel</name>
    <name type="synonym">Muraena anguilla</name>
    <dbReference type="NCBI Taxonomy" id="7936"/>
    <lineage>
        <taxon>Eukaryota</taxon>
        <taxon>Metazoa</taxon>
        <taxon>Chordata</taxon>
        <taxon>Craniata</taxon>
        <taxon>Vertebrata</taxon>
        <taxon>Euteleostomi</taxon>
        <taxon>Actinopterygii</taxon>
        <taxon>Neopterygii</taxon>
        <taxon>Teleostei</taxon>
        <taxon>Anguilliformes</taxon>
        <taxon>Anguillidae</taxon>
        <taxon>Anguilla</taxon>
    </lineage>
</organism>